<gene>
    <name evidence="4" type="ORF">ASPVEDRAFT_89701</name>
</gene>
<dbReference type="PANTHER" id="PTHR43048:SF3">
    <property type="entry name" value="METHYLMALONYL-COA EPIMERASE, MITOCHONDRIAL"/>
    <property type="match status" value="1"/>
</dbReference>
<dbReference type="Proteomes" id="UP000184073">
    <property type="component" value="Unassembled WGS sequence"/>
</dbReference>
<dbReference type="PANTHER" id="PTHR43048">
    <property type="entry name" value="METHYLMALONYL-COA EPIMERASE"/>
    <property type="match status" value="1"/>
</dbReference>
<dbReference type="RefSeq" id="XP_040674248.1">
    <property type="nucleotide sequence ID" value="XM_040818670.1"/>
</dbReference>
<dbReference type="GeneID" id="63734181"/>
<dbReference type="Pfam" id="PF00903">
    <property type="entry name" value="Glyoxalase"/>
    <property type="match status" value="2"/>
</dbReference>
<accession>A0A1L9Q420</accession>
<dbReference type="GO" id="GO:0046872">
    <property type="term" value="F:metal ion binding"/>
    <property type="evidence" value="ECO:0007669"/>
    <property type="project" value="UniProtKB-KW"/>
</dbReference>
<reference evidence="5" key="1">
    <citation type="journal article" date="2017" name="Genome Biol.">
        <title>Comparative genomics reveals high biological diversity and specific adaptations in the industrially and medically important fungal genus Aspergillus.</title>
        <authorList>
            <person name="de Vries R.P."/>
            <person name="Riley R."/>
            <person name="Wiebenga A."/>
            <person name="Aguilar-Osorio G."/>
            <person name="Amillis S."/>
            <person name="Uchima C.A."/>
            <person name="Anderluh G."/>
            <person name="Asadollahi M."/>
            <person name="Askin M."/>
            <person name="Barry K."/>
            <person name="Battaglia E."/>
            <person name="Bayram O."/>
            <person name="Benocci T."/>
            <person name="Braus-Stromeyer S.A."/>
            <person name="Caldana C."/>
            <person name="Canovas D."/>
            <person name="Cerqueira G.C."/>
            <person name="Chen F."/>
            <person name="Chen W."/>
            <person name="Choi C."/>
            <person name="Clum A."/>
            <person name="Dos Santos R.A."/>
            <person name="Damasio A.R."/>
            <person name="Diallinas G."/>
            <person name="Emri T."/>
            <person name="Fekete E."/>
            <person name="Flipphi M."/>
            <person name="Freyberg S."/>
            <person name="Gallo A."/>
            <person name="Gournas C."/>
            <person name="Habgood R."/>
            <person name="Hainaut M."/>
            <person name="Harispe M.L."/>
            <person name="Henrissat B."/>
            <person name="Hilden K.S."/>
            <person name="Hope R."/>
            <person name="Hossain A."/>
            <person name="Karabika E."/>
            <person name="Karaffa L."/>
            <person name="Karanyi Z."/>
            <person name="Krasevec N."/>
            <person name="Kuo A."/>
            <person name="Kusch H."/>
            <person name="LaButti K."/>
            <person name="Lagendijk E.L."/>
            <person name="Lapidus A."/>
            <person name="Levasseur A."/>
            <person name="Lindquist E."/>
            <person name="Lipzen A."/>
            <person name="Logrieco A.F."/>
            <person name="MacCabe A."/>
            <person name="Maekelae M.R."/>
            <person name="Malavazi I."/>
            <person name="Melin P."/>
            <person name="Meyer V."/>
            <person name="Mielnichuk N."/>
            <person name="Miskei M."/>
            <person name="Molnar A.P."/>
            <person name="Mule G."/>
            <person name="Ngan C.Y."/>
            <person name="Orejas M."/>
            <person name="Orosz E."/>
            <person name="Ouedraogo J.P."/>
            <person name="Overkamp K.M."/>
            <person name="Park H.-S."/>
            <person name="Perrone G."/>
            <person name="Piumi F."/>
            <person name="Punt P.J."/>
            <person name="Ram A.F."/>
            <person name="Ramon A."/>
            <person name="Rauscher S."/>
            <person name="Record E."/>
            <person name="Riano-Pachon D.M."/>
            <person name="Robert V."/>
            <person name="Roehrig J."/>
            <person name="Ruller R."/>
            <person name="Salamov A."/>
            <person name="Salih N.S."/>
            <person name="Samson R.A."/>
            <person name="Sandor E."/>
            <person name="Sanguinetti M."/>
            <person name="Schuetze T."/>
            <person name="Sepcic K."/>
            <person name="Shelest E."/>
            <person name="Sherlock G."/>
            <person name="Sophianopoulou V."/>
            <person name="Squina F.M."/>
            <person name="Sun H."/>
            <person name="Susca A."/>
            <person name="Todd R.B."/>
            <person name="Tsang A."/>
            <person name="Unkles S.E."/>
            <person name="van de Wiele N."/>
            <person name="van Rossen-Uffink D."/>
            <person name="Oliveira J.V."/>
            <person name="Vesth T.C."/>
            <person name="Visser J."/>
            <person name="Yu J.-H."/>
            <person name="Zhou M."/>
            <person name="Andersen M.R."/>
            <person name="Archer D.B."/>
            <person name="Baker S.E."/>
            <person name="Benoit I."/>
            <person name="Brakhage A.A."/>
            <person name="Braus G.H."/>
            <person name="Fischer R."/>
            <person name="Frisvad J.C."/>
            <person name="Goldman G.H."/>
            <person name="Houbraken J."/>
            <person name="Oakley B."/>
            <person name="Pocsi I."/>
            <person name="Scazzocchio C."/>
            <person name="Seiboth B."/>
            <person name="vanKuyk P.A."/>
            <person name="Wortman J."/>
            <person name="Dyer P.S."/>
            <person name="Grigoriev I.V."/>
        </authorList>
    </citation>
    <scope>NUCLEOTIDE SEQUENCE [LARGE SCALE GENOMIC DNA]</scope>
    <source>
        <strain evidence="5">CBS 583.65</strain>
    </source>
</reference>
<dbReference type="FunFam" id="3.10.180.10:FF:000034">
    <property type="entry name" value="Glyoxalase/Bleomycin resistance protein/Dihydroxybiphenyl dioxygenase"/>
    <property type="match status" value="1"/>
</dbReference>
<organism evidence="4 5">
    <name type="scientific">Aspergillus versicolor CBS 583.65</name>
    <dbReference type="NCBI Taxonomy" id="1036611"/>
    <lineage>
        <taxon>Eukaryota</taxon>
        <taxon>Fungi</taxon>
        <taxon>Dikarya</taxon>
        <taxon>Ascomycota</taxon>
        <taxon>Pezizomycotina</taxon>
        <taxon>Eurotiomycetes</taxon>
        <taxon>Eurotiomycetidae</taxon>
        <taxon>Eurotiales</taxon>
        <taxon>Aspergillaceae</taxon>
        <taxon>Aspergillus</taxon>
        <taxon>Aspergillus subgen. Nidulantes</taxon>
    </lineage>
</organism>
<dbReference type="GO" id="GO:0046491">
    <property type="term" value="P:L-methylmalonyl-CoA metabolic process"/>
    <property type="evidence" value="ECO:0007669"/>
    <property type="project" value="TreeGrafter"/>
</dbReference>
<dbReference type="EMBL" id="KV878140">
    <property type="protein sequence ID" value="OJJ08486.1"/>
    <property type="molecule type" value="Genomic_DNA"/>
</dbReference>
<evidence type="ECO:0000259" key="3">
    <source>
        <dbReference type="PROSITE" id="PS51819"/>
    </source>
</evidence>
<dbReference type="PROSITE" id="PS51819">
    <property type="entry name" value="VOC"/>
    <property type="match status" value="2"/>
</dbReference>
<dbReference type="CDD" id="cd07257">
    <property type="entry name" value="THT_oxygenase_C"/>
    <property type="match status" value="1"/>
</dbReference>
<evidence type="ECO:0000256" key="1">
    <source>
        <dbReference type="ARBA" id="ARBA00022723"/>
    </source>
</evidence>
<protein>
    <recommendedName>
        <fullName evidence="3">VOC domain-containing protein</fullName>
    </recommendedName>
</protein>
<dbReference type="InterPro" id="IPR037523">
    <property type="entry name" value="VOC_core"/>
</dbReference>
<dbReference type="InterPro" id="IPR029068">
    <property type="entry name" value="Glyas_Bleomycin-R_OHBP_Dase"/>
</dbReference>
<dbReference type="SUPFAM" id="SSF54593">
    <property type="entry name" value="Glyoxalase/Bleomycin resistance protein/Dihydroxybiphenyl dioxygenase"/>
    <property type="match status" value="1"/>
</dbReference>
<keyword evidence="1" id="KW-0479">Metal-binding</keyword>
<feature type="domain" description="VOC" evidence="3">
    <location>
        <begin position="12"/>
        <end position="132"/>
    </location>
</feature>
<dbReference type="InterPro" id="IPR051785">
    <property type="entry name" value="MMCE/EMCE_epimerase"/>
</dbReference>
<feature type="domain" description="VOC" evidence="3">
    <location>
        <begin position="183"/>
        <end position="302"/>
    </location>
</feature>
<dbReference type="Gene3D" id="3.10.180.10">
    <property type="entry name" value="2,3-Dihydroxybiphenyl 1,2-Dioxygenase, domain 1"/>
    <property type="match status" value="2"/>
</dbReference>
<feature type="region of interest" description="Disordered" evidence="2">
    <location>
        <begin position="150"/>
        <end position="173"/>
    </location>
</feature>
<evidence type="ECO:0000313" key="4">
    <source>
        <dbReference type="EMBL" id="OJJ08486.1"/>
    </source>
</evidence>
<dbReference type="FunFam" id="3.10.180.10:FF:000039">
    <property type="entry name" value="Trihydroxytoluene oxygenase (AFU_orthologue AFUA_8G02470)"/>
    <property type="match status" value="1"/>
</dbReference>
<dbReference type="VEuPathDB" id="FungiDB:ASPVEDRAFT_89701"/>
<dbReference type="InterPro" id="IPR004360">
    <property type="entry name" value="Glyas_Fos-R_dOase_dom"/>
</dbReference>
<dbReference type="GO" id="GO:0004493">
    <property type="term" value="F:methylmalonyl-CoA epimerase activity"/>
    <property type="evidence" value="ECO:0007669"/>
    <property type="project" value="TreeGrafter"/>
</dbReference>
<dbReference type="OrthoDB" id="3360610at2759"/>
<proteinExistence type="predicted"/>
<name>A0A1L9Q420_ASPVE</name>
<dbReference type="GO" id="GO:0005739">
    <property type="term" value="C:mitochondrion"/>
    <property type="evidence" value="ECO:0007669"/>
    <property type="project" value="TreeGrafter"/>
</dbReference>
<dbReference type="AlphaFoldDB" id="A0A1L9Q420"/>
<keyword evidence="5" id="KW-1185">Reference proteome</keyword>
<evidence type="ECO:0000256" key="2">
    <source>
        <dbReference type="SAM" id="MobiDB-lite"/>
    </source>
</evidence>
<evidence type="ECO:0000313" key="5">
    <source>
        <dbReference type="Proteomes" id="UP000184073"/>
    </source>
</evidence>
<sequence>MTAEYKRIRLVRLAHVYYTHRDLVAASEFLTDFGFQECAQAFSQTGPRTIFYHGTDTQQPFVYCAREGHEDAFGGAAFVVESREDLEYAAKTLPGATGVVNMDLDEGNVPGGGFRVTFTDPIDGFPFHLVWGQRGIEGAGDKGNLPALQYNLPTEKNRPRNSTQRFKPGAKLHTLTSPAPVHKLGHFGMCVTDFARAYEFYTTRFNFKPSDMKGKDITTFLHLDRGRELVDHHCFFFFEGPKWHVHHSSFETHDFDTQLLGHHWLREKGYKNCWGVGRHIMGSQIFDYWFDPSEFIVEHYVDGDLVDETYPIHRSLASPDSLHVWGPDLPDGFLA</sequence>